<name>A0A845I376_9BURK</name>
<dbReference type="AlphaFoldDB" id="A0A845I376"/>
<dbReference type="InterPro" id="IPR002725">
    <property type="entry name" value="YgjP-like_metallopeptidase"/>
</dbReference>
<keyword evidence="3" id="KW-1185">Reference proteome</keyword>
<dbReference type="Gene3D" id="3.30.2010.10">
    <property type="entry name" value="Metalloproteases ('zincins'), catalytic domain"/>
    <property type="match status" value="1"/>
</dbReference>
<dbReference type="Proteomes" id="UP000444316">
    <property type="component" value="Unassembled WGS sequence"/>
</dbReference>
<dbReference type="Pfam" id="PF01863">
    <property type="entry name" value="YgjP-like"/>
    <property type="match status" value="1"/>
</dbReference>
<reference evidence="2" key="1">
    <citation type="submission" date="2019-12" db="EMBL/GenBank/DDBJ databases">
        <title>Novel species isolated from a subtropical stream in China.</title>
        <authorList>
            <person name="Lu H."/>
        </authorList>
    </citation>
    <scope>NUCLEOTIDE SEQUENCE [LARGE SCALE GENOMIC DNA]</scope>
    <source>
        <strain evidence="2">FT93W</strain>
    </source>
</reference>
<dbReference type="InterPro" id="IPR053136">
    <property type="entry name" value="UTP_pyrophosphatase-like"/>
</dbReference>
<feature type="domain" description="YgjP-like metallopeptidase" evidence="1">
    <location>
        <begin position="22"/>
        <end position="227"/>
    </location>
</feature>
<dbReference type="EMBL" id="WWCL01000015">
    <property type="protein sequence ID" value="MYN47783.1"/>
    <property type="molecule type" value="Genomic_DNA"/>
</dbReference>
<protein>
    <submittedName>
        <fullName evidence="2">DUF45 domain-containing protein</fullName>
    </submittedName>
</protein>
<sequence length="237" mass="28025">MHTAKIAGIWVEIDRKNIKNLHLSVHPPHGRVRIAVPSHVTDDAVRLAVITKLGWVKRQQARFTEQARQDVRKYVSGETHYFWGQKYRLQVIPAGRYSLEFRGKGRLTFHVRDGSDTHHREDFFYAQCRDMLRCVLNPMVETWSQAIGVRANDWQVRRMKTKWGSCTPHTGRIMFNLELVKKSHRCIEYIVVHELIHLIERNHGDRFVTLMDKYLPNWRACRIELNEAPLASENWDY</sequence>
<evidence type="ECO:0000313" key="3">
    <source>
        <dbReference type="Proteomes" id="UP000444316"/>
    </source>
</evidence>
<evidence type="ECO:0000313" key="2">
    <source>
        <dbReference type="EMBL" id="MYN47783.1"/>
    </source>
</evidence>
<accession>A0A845I376</accession>
<organism evidence="2 3">
    <name type="scientific">Duganella fentianensis</name>
    <dbReference type="NCBI Taxonomy" id="2692177"/>
    <lineage>
        <taxon>Bacteria</taxon>
        <taxon>Pseudomonadati</taxon>
        <taxon>Pseudomonadota</taxon>
        <taxon>Betaproteobacteria</taxon>
        <taxon>Burkholderiales</taxon>
        <taxon>Oxalobacteraceae</taxon>
        <taxon>Telluria group</taxon>
        <taxon>Duganella</taxon>
    </lineage>
</organism>
<dbReference type="RefSeq" id="WP_161037146.1">
    <property type="nucleotide sequence ID" value="NZ_WWCL01000015.1"/>
</dbReference>
<dbReference type="PANTHER" id="PTHR30399">
    <property type="entry name" value="UNCHARACTERIZED PROTEIN YGJP"/>
    <property type="match status" value="1"/>
</dbReference>
<gene>
    <name evidence="2" type="ORF">GTP23_22365</name>
</gene>
<proteinExistence type="predicted"/>
<comment type="caution">
    <text evidence="2">The sequence shown here is derived from an EMBL/GenBank/DDBJ whole genome shotgun (WGS) entry which is preliminary data.</text>
</comment>
<dbReference type="PANTHER" id="PTHR30399:SF1">
    <property type="entry name" value="UTP PYROPHOSPHATASE"/>
    <property type="match status" value="1"/>
</dbReference>
<dbReference type="CDD" id="cd07344">
    <property type="entry name" value="M48_yhfN_like"/>
    <property type="match status" value="1"/>
</dbReference>
<evidence type="ECO:0000259" key="1">
    <source>
        <dbReference type="Pfam" id="PF01863"/>
    </source>
</evidence>